<dbReference type="InterPro" id="IPR008928">
    <property type="entry name" value="6-hairpin_glycosidase_sf"/>
</dbReference>
<organism evidence="4 5">
    <name type="scientific">Actinoallomurus vinaceus</name>
    <dbReference type="NCBI Taxonomy" id="1080074"/>
    <lineage>
        <taxon>Bacteria</taxon>
        <taxon>Bacillati</taxon>
        <taxon>Actinomycetota</taxon>
        <taxon>Actinomycetes</taxon>
        <taxon>Streptosporangiales</taxon>
        <taxon>Thermomonosporaceae</taxon>
        <taxon>Actinoallomurus</taxon>
    </lineage>
</organism>
<evidence type="ECO:0000256" key="1">
    <source>
        <dbReference type="SAM" id="MobiDB-lite"/>
    </source>
</evidence>
<feature type="region of interest" description="Disordered" evidence="1">
    <location>
        <begin position="33"/>
        <end position="55"/>
    </location>
</feature>
<comment type="caution">
    <text evidence="4">The sequence shown here is derived from an EMBL/GenBank/DDBJ whole genome shotgun (WGS) entry which is preliminary data.</text>
</comment>
<keyword evidence="5" id="KW-1185">Reference proteome</keyword>
<sequence>MRSFLRRAQGHIQWISVRLRGVQSAPRRVVVGRQPKPGCLPPPPCEAHSGRRSLRTRSTGRALALAVPPALALGLITPGWAAAPGPARSRPGSPALVQATTGASGYGNPYNDYRRSPYGVMQTSQEQQSLPPVKDDPNEPFDWYRYPRAAIGVYGGPERSIITPEGYLQTEYGALTFATGDSRTPVNQRVKTWVDGYLPIMSEQFDSGGVQHAIRFFAAKVPDVAKVPFTQPYGLPAKKVTADVDNMVNFVKVSLTNPGSSPVTHRFSATLDVTKGIGALNGNTGPSKPTDPGWDDDHRVYGGDGKLLLVSGQAPSGVDGATQDYDVTLAPHQTRTLTFAMPYFVGQGSDTAPIKGAGYDGYEQQTAQFWHRTLDQAGTVLQVPGSGVETKVLDAYKANLAFSLILMNVIDGRYYWNANPTIYAHYWLRDTAFDIDGILNAGFTDVAKQVTLEMLDWQSDSGQFISQSGQYDGNGEVLWAFANYYERTHDTEFARQVWPAVQRAMDWEWQVRRQYWQSDDGLFPASTMKDDEGVRGHVLTYDLWNIAGEEGAAKIAEAVGDGATAATWKQRRAEYIGILRSKLAPQVKKLGVIPPTTEGMAAPGVRDGWYGGVYGIDWGNLEAVWPANAFSPDDPWITKSLAAWRGKTFEGIFGYPSGGVESTLHSYTPMSLSITDILRGDQDAALSSLYSLLTHTSAAHMASEGMASAQRWGWSSTDQTQPHAEFAGKYLTFLRDMLAYEASDGSLHLANVWSPQWSRPGQTVGFTGDTDFGPMSYTAAVDGKGATMRLTPPTRGTPDNVVISAPGGTVLTSVTVDGHRAGRISGHQVTLTSPRKASVIRLNWTRTRSVPQLGVARAAADYEANYQRMTSPIDATVTAVKADHHAIEAGAPLTVTGTVVNDGGAGYLADPRVVLYVNGQATQTDTTTFARGIGFTTPARVVSFGHHGEGTVPVVFSPQLCAPGHYTIGIGLGSAAPTRTVEIDVRAPSKATPPTATLELSPGSPYVDGGGKATVTGKVTNTGCLAVTGTKATLAAPDGWTATPQDPADLGTIEPGASATASWTLTPPATLPDPDTSVSVGASATFADGTGGTGKASGSTTFTAFAAPSADYRSVAGTATHVGQLGDRYAVFADGKDQWGRTDQFGALYRKGAGKEAMTVTTKVTRQDPTGVWAKAGIVVRNDLSAKSPGYVILAATPANGVVMQWDANGDGYLDTTLNTGFSGYPVQLKLVRSGATFTGSFSLDGKTWQQVATAQVPSAAATQDVGLSAAAVTGDASGKISGTEFTGFGIE</sequence>
<reference evidence="5" key="1">
    <citation type="journal article" date="2019" name="Int. J. Syst. Evol. Microbiol.">
        <title>The Global Catalogue of Microorganisms (GCM) 10K type strain sequencing project: providing services to taxonomists for standard genome sequencing and annotation.</title>
        <authorList>
            <consortium name="The Broad Institute Genomics Platform"/>
            <consortium name="The Broad Institute Genome Sequencing Center for Infectious Disease"/>
            <person name="Wu L."/>
            <person name="Ma J."/>
        </authorList>
    </citation>
    <scope>NUCLEOTIDE SEQUENCE [LARGE SCALE GENOMIC DNA]</scope>
    <source>
        <strain evidence="5">JCM 17939</strain>
    </source>
</reference>
<dbReference type="Proteomes" id="UP001501442">
    <property type="component" value="Unassembled WGS sequence"/>
</dbReference>
<accession>A0ABP8U627</accession>
<gene>
    <name evidence="4" type="ORF">GCM10023196_019630</name>
</gene>
<keyword evidence="2" id="KW-0812">Transmembrane</keyword>
<protein>
    <recommendedName>
        <fullName evidence="3">Alpha-galactosidase NEW3 domain-containing protein</fullName>
    </recommendedName>
</protein>
<keyword evidence="2" id="KW-1133">Transmembrane helix</keyword>
<dbReference type="InterPro" id="IPR012341">
    <property type="entry name" value="6hp_glycosidase-like_sf"/>
</dbReference>
<dbReference type="Gene3D" id="1.50.10.10">
    <property type="match status" value="1"/>
</dbReference>
<keyword evidence="2" id="KW-0472">Membrane</keyword>
<evidence type="ECO:0000259" key="3">
    <source>
        <dbReference type="Pfam" id="PF10633"/>
    </source>
</evidence>
<feature type="transmembrane region" description="Helical" evidence="2">
    <location>
        <begin position="62"/>
        <end position="83"/>
    </location>
</feature>
<name>A0ABP8U627_9ACTN</name>
<proteinExistence type="predicted"/>
<feature type="domain" description="Alpha-galactosidase NEW3" evidence="3">
    <location>
        <begin position="1010"/>
        <end position="1073"/>
    </location>
</feature>
<evidence type="ECO:0000313" key="5">
    <source>
        <dbReference type="Proteomes" id="UP001501442"/>
    </source>
</evidence>
<dbReference type="Gene3D" id="2.60.120.200">
    <property type="match status" value="1"/>
</dbReference>
<evidence type="ECO:0000256" key="2">
    <source>
        <dbReference type="SAM" id="Phobius"/>
    </source>
</evidence>
<dbReference type="SUPFAM" id="SSF48208">
    <property type="entry name" value="Six-hairpin glycosidases"/>
    <property type="match status" value="1"/>
</dbReference>
<evidence type="ECO:0000313" key="4">
    <source>
        <dbReference type="EMBL" id="GAA4623442.1"/>
    </source>
</evidence>
<dbReference type="InterPro" id="IPR018905">
    <property type="entry name" value="A-galactase_NEW3"/>
</dbReference>
<dbReference type="Pfam" id="PF10633">
    <property type="entry name" value="NPCBM_assoc"/>
    <property type="match status" value="1"/>
</dbReference>
<dbReference type="EMBL" id="BAABHK010000002">
    <property type="protein sequence ID" value="GAA4623442.1"/>
    <property type="molecule type" value="Genomic_DNA"/>
</dbReference>